<proteinExistence type="predicted"/>
<comment type="caution">
    <text evidence="3">The sequence shown here is derived from an EMBL/GenBank/DDBJ whole genome shotgun (WGS) entry which is preliminary data.</text>
</comment>
<name>A0A1W0B269_9NOCA</name>
<dbReference type="GO" id="GO:0004519">
    <property type="term" value="F:endonuclease activity"/>
    <property type="evidence" value="ECO:0007669"/>
    <property type="project" value="UniProtKB-KW"/>
</dbReference>
<dbReference type="STRING" id="1538463.B0T36_02440"/>
<keyword evidence="1" id="KW-0472">Membrane</keyword>
<evidence type="ECO:0000313" key="4">
    <source>
        <dbReference type="Proteomes" id="UP000188836"/>
    </source>
</evidence>
<dbReference type="PANTHER" id="PTHR24094">
    <property type="entry name" value="SECRETED PROTEIN"/>
    <property type="match status" value="1"/>
</dbReference>
<keyword evidence="3" id="KW-0540">Nuclease</keyword>
<evidence type="ECO:0000313" key="3">
    <source>
        <dbReference type="EMBL" id="ONM47263.1"/>
    </source>
</evidence>
<dbReference type="EMBL" id="MUMY01000016">
    <property type="protein sequence ID" value="ONM47263.1"/>
    <property type="molecule type" value="Genomic_DNA"/>
</dbReference>
<keyword evidence="1" id="KW-0812">Transmembrane</keyword>
<dbReference type="AlphaFoldDB" id="A0A1W0B269"/>
<keyword evidence="1" id="KW-1133">Transmembrane helix</keyword>
<gene>
    <name evidence="3" type="ORF">B0T46_18480</name>
</gene>
<protein>
    <submittedName>
        <fullName evidence="3">HNH endonuclease</fullName>
    </submittedName>
</protein>
<reference evidence="3 4" key="1">
    <citation type="journal article" date="2016" name="Antonie Van Leeuwenhoek">
        <title>Nocardia donostiensis sp. nov., isolated from human respiratory specimens.</title>
        <authorList>
            <person name="Ercibengoa M."/>
            <person name="Bell M."/>
            <person name="Marimon J.M."/>
            <person name="Humrighouse B."/>
            <person name="Klenk H.P."/>
            <person name="Potter G."/>
            <person name="Perez-Trallero E."/>
        </authorList>
    </citation>
    <scope>NUCLEOTIDE SEQUENCE [LARGE SCALE GENOMIC DNA]</scope>
    <source>
        <strain evidence="3 4">X1655</strain>
    </source>
</reference>
<keyword evidence="4" id="KW-1185">Reference proteome</keyword>
<feature type="domain" description="GmrSD restriction endonucleases C-terminal" evidence="2">
    <location>
        <begin position="153"/>
        <end position="249"/>
    </location>
</feature>
<keyword evidence="3" id="KW-0378">Hydrolase</keyword>
<dbReference type="Pfam" id="PF07510">
    <property type="entry name" value="GmrSD_C"/>
    <property type="match status" value="1"/>
</dbReference>
<dbReference type="RefSeq" id="WP_077119007.1">
    <property type="nucleotide sequence ID" value="NZ_LOKT01000002.1"/>
</dbReference>
<accession>A0A1W0B269</accession>
<dbReference type="PANTHER" id="PTHR24094:SF15">
    <property type="entry name" value="AMP-DEPENDENT SYNTHETASE_LIGASE DOMAIN-CONTAINING PROTEIN-RELATED"/>
    <property type="match status" value="1"/>
</dbReference>
<dbReference type="InterPro" id="IPR011089">
    <property type="entry name" value="GmrSD_C"/>
</dbReference>
<dbReference type="Proteomes" id="UP000188836">
    <property type="component" value="Unassembled WGS sequence"/>
</dbReference>
<organism evidence="3 4">
    <name type="scientific">Nocardia donostiensis</name>
    <dbReference type="NCBI Taxonomy" id="1538463"/>
    <lineage>
        <taxon>Bacteria</taxon>
        <taxon>Bacillati</taxon>
        <taxon>Actinomycetota</taxon>
        <taxon>Actinomycetes</taxon>
        <taxon>Mycobacteriales</taxon>
        <taxon>Nocardiaceae</taxon>
        <taxon>Nocardia</taxon>
    </lineage>
</organism>
<sequence length="262" mass="28571">MKGLWSRASAALRGVVAAVSAIVLAAVLFVGYVFVEELTGSGGRGSGPTGGATISSGEINALFDDLVVAAEAPMKGYRREEFPHWDNNEPEHGFGDEYAKYLRCTTREVMLLRDAVGSVTLDPKTCEFSIGADGGWRDEYGVADRKTGELQPYKWITDPSGVDAEHIVALAEAWRSGAGKLDKDTRRRIANDALNLEASDPSANRSKGDQDIADYLPPGKFRCEYIKRYLGVKVKYALTVDSDEHTALRTAVDECINRGEFK</sequence>
<evidence type="ECO:0000256" key="1">
    <source>
        <dbReference type="SAM" id="Phobius"/>
    </source>
</evidence>
<keyword evidence="3" id="KW-0255">Endonuclease</keyword>
<evidence type="ECO:0000259" key="2">
    <source>
        <dbReference type="Pfam" id="PF07510"/>
    </source>
</evidence>
<feature type="transmembrane region" description="Helical" evidence="1">
    <location>
        <begin position="12"/>
        <end position="35"/>
    </location>
</feature>
<dbReference type="OrthoDB" id="5196645at2"/>